<dbReference type="EMBL" id="JANBOH010000360">
    <property type="protein sequence ID" value="KAJ1642656.1"/>
    <property type="molecule type" value="Genomic_DNA"/>
</dbReference>
<dbReference type="AlphaFoldDB" id="A0A9W8CI07"/>
<accession>A0A9W8CI07</accession>
<organism evidence="3 4">
    <name type="scientific">Coemansia asiatica</name>
    <dbReference type="NCBI Taxonomy" id="1052880"/>
    <lineage>
        <taxon>Eukaryota</taxon>
        <taxon>Fungi</taxon>
        <taxon>Fungi incertae sedis</taxon>
        <taxon>Zoopagomycota</taxon>
        <taxon>Kickxellomycotina</taxon>
        <taxon>Kickxellomycetes</taxon>
        <taxon>Kickxellales</taxon>
        <taxon>Kickxellaceae</taxon>
        <taxon>Coemansia</taxon>
    </lineage>
</organism>
<feature type="region of interest" description="Disordered" evidence="2">
    <location>
        <begin position="42"/>
        <end position="72"/>
    </location>
</feature>
<keyword evidence="1" id="KW-0175">Coiled coil</keyword>
<feature type="coiled-coil region" evidence="1">
    <location>
        <begin position="519"/>
        <end position="774"/>
    </location>
</feature>
<evidence type="ECO:0000256" key="2">
    <source>
        <dbReference type="SAM" id="MobiDB-lite"/>
    </source>
</evidence>
<sequence>MASYAVDTDIPPPGTYDVISPENPYKKYGFLNHGERFKAERVADDQPEYAGRSTSRAGQGATLGRRGTGSTAMTAMRAEEVRLRREIEHYQKALHELQAEGARDARMLAEKIKQAEQRIREMQKERSELRQRLLRAENELRAKEREVDMLEKQQHQQHVVANPRTEKALRERSEAADAMCARLKAGMDKMTHSLDEHRKKVRHLEHQLRKKEQEKELLETELSNIKEANYPHQVKAVEKEMRHKEEQWREEMRKLNLALQDARDSASRYMNELGEATVHATALEAELHAVREKKRMESGELQKQFDVVLSELTSTKSTLSNLEQRAKQQADDANRVLNAANGHIDDLNDEIAQLKDEREQMRNHLHGEIEKLTRDYENAQREFASTVKGADDERTHRMVEAQNRLERANKDISDLKATISELRGILLSKEMYWKNRLIEVNSDLERVGIDYQTLQEDSKEHIDQLQARLDELEQQAAQNESSWKNERAGLIEKLDGAHKDGFRLRDALDTLQKETSQIKADCEADLLRMRQELEDFQAEMDKREDQWASERRELQRSHAESLNELKEDMAIAEQQLHDQNADLDQQLQETQAELKSVMHSREEDIKERDGRLEDLEAELHNQMQVNRELEAQLADRDNEYEARISQLESAAEETNRSLQEKLEQMQQGLQEARERAEQANQRLQEEAEVADELRQENDGLVSRMQELEEINSELKNDCNQLQMQLNDVSEDVMGASEMRDQALTYYANLMQALADKHRAEKDSWKAERKSFRNRIDRYQYREGMYAVAQEHLYQMLSIKEDARLHMVQEARNLYCELQDQADIALDNVDAGAELAHDLEKLLSLDGSSQDASEFEQMIDEMRIWTRRAFIGDMQQVQEAQTASAQAEFGALELRFMHMHGEIVGTVEEMSQTHKREKAKLKAAIDSAEADYRQLEQMATASRSSFEARISELEDALKNAGGRSGTSADIAELEARNAELTQINAELEAQIDVIRCQIGDDRAVNDQQQAAYEGQLMRLRQVLEQCESDMASQVDQILQMRQHIAEVESERAILAEQSQFQINWLKEHHAMAYKDLDMVLNNNGGHTNLRQRIKYVENLKSQIMSLKKENFDCSRERDRYKYHVNLLKSELDAYKEVNDVELLRGKSRLVRGRSVSRQTKQK</sequence>
<name>A0A9W8CI07_9FUNG</name>
<evidence type="ECO:0000313" key="4">
    <source>
        <dbReference type="Proteomes" id="UP001145021"/>
    </source>
</evidence>
<protein>
    <recommendedName>
        <fullName evidence="5">Hyaluronan-mediated motility receptor C-terminal domain-containing protein</fullName>
    </recommendedName>
</protein>
<comment type="caution">
    <text evidence="3">The sequence shown here is derived from an EMBL/GenBank/DDBJ whole genome shotgun (WGS) entry which is preliminary data.</text>
</comment>
<feature type="coiled-coil region" evidence="1">
    <location>
        <begin position="312"/>
        <end position="425"/>
    </location>
</feature>
<dbReference type="Proteomes" id="UP001145021">
    <property type="component" value="Unassembled WGS sequence"/>
</dbReference>
<gene>
    <name evidence="3" type="ORF">LPJ64_005513</name>
</gene>
<feature type="coiled-coil region" evidence="1">
    <location>
        <begin position="455"/>
        <end position="482"/>
    </location>
</feature>
<feature type="coiled-coil region" evidence="1">
    <location>
        <begin position="187"/>
        <end position="272"/>
    </location>
</feature>
<evidence type="ECO:0000256" key="1">
    <source>
        <dbReference type="SAM" id="Coils"/>
    </source>
</evidence>
<feature type="coiled-coil region" evidence="1">
    <location>
        <begin position="73"/>
        <end position="153"/>
    </location>
</feature>
<feature type="coiled-coil region" evidence="1">
    <location>
        <begin position="969"/>
        <end position="1028"/>
    </location>
</feature>
<evidence type="ECO:0000313" key="3">
    <source>
        <dbReference type="EMBL" id="KAJ1642656.1"/>
    </source>
</evidence>
<dbReference type="PANTHER" id="PTHR43941">
    <property type="entry name" value="STRUCTURAL MAINTENANCE OF CHROMOSOMES PROTEIN 2"/>
    <property type="match status" value="1"/>
</dbReference>
<evidence type="ECO:0008006" key="5">
    <source>
        <dbReference type="Google" id="ProtNLM"/>
    </source>
</evidence>
<proteinExistence type="predicted"/>
<feature type="coiled-coil region" evidence="1">
    <location>
        <begin position="910"/>
        <end position="937"/>
    </location>
</feature>
<reference evidence="3" key="1">
    <citation type="submission" date="2022-07" db="EMBL/GenBank/DDBJ databases">
        <title>Phylogenomic reconstructions and comparative analyses of Kickxellomycotina fungi.</title>
        <authorList>
            <person name="Reynolds N.K."/>
            <person name="Stajich J.E."/>
            <person name="Barry K."/>
            <person name="Grigoriev I.V."/>
            <person name="Crous P."/>
            <person name="Smith M.E."/>
        </authorList>
    </citation>
    <scope>NUCLEOTIDE SEQUENCE</scope>
    <source>
        <strain evidence="3">NBRC 105413</strain>
    </source>
</reference>
<keyword evidence="4" id="KW-1185">Reference proteome</keyword>
<dbReference type="Gene3D" id="1.20.58.60">
    <property type="match status" value="1"/>
</dbReference>